<gene>
    <name evidence="2" type="ORF">EGYM00163_LOCUS27418</name>
</gene>
<evidence type="ECO:0000313" key="2">
    <source>
        <dbReference type="EMBL" id="CAE0816259.1"/>
    </source>
</evidence>
<name>A0A7S4FV73_9EUGL</name>
<evidence type="ECO:0000256" key="1">
    <source>
        <dbReference type="SAM" id="MobiDB-lite"/>
    </source>
</evidence>
<dbReference type="AlphaFoldDB" id="A0A7S4FV73"/>
<feature type="region of interest" description="Disordered" evidence="1">
    <location>
        <begin position="74"/>
        <end position="95"/>
    </location>
</feature>
<protein>
    <submittedName>
        <fullName evidence="2">Uncharacterized protein</fullName>
    </submittedName>
</protein>
<sequence length="124" mass="13607">MPSFLFFGRWARFLGHLEQDGLPEQRIGRWVICIDTGPGPSHPPFLVFDTNPPPSVIWRTPQAPTNQHLIRPDGCCDGDGQPPHTKALGKTPANPRCRCLRRGVDPPSGAKYTGLGHWSTCSGP</sequence>
<accession>A0A7S4FV73</accession>
<dbReference type="EMBL" id="HBJA01078255">
    <property type="protein sequence ID" value="CAE0816259.1"/>
    <property type="molecule type" value="Transcribed_RNA"/>
</dbReference>
<proteinExistence type="predicted"/>
<reference evidence="2" key="1">
    <citation type="submission" date="2021-01" db="EMBL/GenBank/DDBJ databases">
        <authorList>
            <person name="Corre E."/>
            <person name="Pelletier E."/>
            <person name="Niang G."/>
            <person name="Scheremetjew M."/>
            <person name="Finn R."/>
            <person name="Kale V."/>
            <person name="Holt S."/>
            <person name="Cochrane G."/>
            <person name="Meng A."/>
            <person name="Brown T."/>
            <person name="Cohen L."/>
        </authorList>
    </citation>
    <scope>NUCLEOTIDE SEQUENCE</scope>
    <source>
        <strain evidence="2">CCMP1594</strain>
    </source>
</reference>
<organism evidence="2">
    <name type="scientific">Eutreptiella gymnastica</name>
    <dbReference type="NCBI Taxonomy" id="73025"/>
    <lineage>
        <taxon>Eukaryota</taxon>
        <taxon>Discoba</taxon>
        <taxon>Euglenozoa</taxon>
        <taxon>Euglenida</taxon>
        <taxon>Spirocuta</taxon>
        <taxon>Euglenophyceae</taxon>
        <taxon>Eutreptiales</taxon>
        <taxon>Eutreptiaceae</taxon>
        <taxon>Eutreptiella</taxon>
    </lineage>
</organism>